<organism evidence="8 9">
    <name type="scientific">Natronoglycomyces albus</name>
    <dbReference type="NCBI Taxonomy" id="2811108"/>
    <lineage>
        <taxon>Bacteria</taxon>
        <taxon>Bacillati</taxon>
        <taxon>Actinomycetota</taxon>
        <taxon>Actinomycetes</taxon>
        <taxon>Glycomycetales</taxon>
        <taxon>Glycomycetaceae</taxon>
        <taxon>Natronoglycomyces</taxon>
    </lineage>
</organism>
<gene>
    <name evidence="8" type="ORF">JQS30_14905</name>
</gene>
<dbReference type="PANTHER" id="PTHR12318:SF0">
    <property type="entry name" value="ACYL-COENZYME A DIPHOSPHATASE NUDT19"/>
    <property type="match status" value="1"/>
</dbReference>
<dbReference type="InterPro" id="IPR000086">
    <property type="entry name" value="NUDIX_hydrolase_dom"/>
</dbReference>
<reference evidence="8" key="1">
    <citation type="submission" date="2021-02" db="EMBL/GenBank/DDBJ databases">
        <title>Natronoglycomyces albus gen. nov., sp. nov, a haloalkaliphilic actinobacterium from a soda solonchak soil.</title>
        <authorList>
            <person name="Sorokin D.Y."/>
            <person name="Khijniak T.V."/>
            <person name="Zakharycheva A.P."/>
            <person name="Boueva O.V."/>
            <person name="Ariskina E.V."/>
            <person name="Hahnke R.L."/>
            <person name="Bunk B."/>
            <person name="Sproer C."/>
            <person name="Schumann P."/>
            <person name="Evtushenko L.I."/>
            <person name="Kublanov I.V."/>
        </authorList>
    </citation>
    <scope>NUCLEOTIDE SEQUENCE</scope>
    <source>
        <strain evidence="8">DSM 106290</strain>
    </source>
</reference>
<evidence type="ECO:0000256" key="2">
    <source>
        <dbReference type="ARBA" id="ARBA00001946"/>
    </source>
</evidence>
<dbReference type="InterPro" id="IPR015797">
    <property type="entry name" value="NUDIX_hydrolase-like_dom_sf"/>
</dbReference>
<sequence length="215" mass="24088">MARHFGRLNLRQLDPKRLESARTFYKNGASPAPLRRAATCVLLREAPLRVYLIRRAATMRFAGGLFAFPGGGLEPQDADVASCGIREVMEETGAHVALQRAWSRWQTPEFEPVRFDTWFYMATLSEGYQPRAASSECEFATWIGPEQALSRYGEQMMLPTASTLLELSRFTTVGEIFAAAEQRDMTPILPRVVLDASVPEFVLPGEPNYPTEVRA</sequence>
<dbReference type="Pfam" id="PF00293">
    <property type="entry name" value="NUDIX"/>
    <property type="match status" value="1"/>
</dbReference>
<accession>A0A895XRZ2</accession>
<dbReference type="EMBL" id="CP070496">
    <property type="protein sequence ID" value="QSB05030.1"/>
    <property type="molecule type" value="Genomic_DNA"/>
</dbReference>
<evidence type="ECO:0000256" key="5">
    <source>
        <dbReference type="ARBA" id="ARBA00022842"/>
    </source>
</evidence>
<dbReference type="GO" id="GO:0046872">
    <property type="term" value="F:metal ion binding"/>
    <property type="evidence" value="ECO:0007669"/>
    <property type="project" value="UniProtKB-KW"/>
</dbReference>
<dbReference type="PROSITE" id="PS51462">
    <property type="entry name" value="NUDIX"/>
    <property type="match status" value="1"/>
</dbReference>
<dbReference type="Gene3D" id="3.90.79.10">
    <property type="entry name" value="Nucleoside Triphosphate Pyrophosphohydrolase"/>
    <property type="match status" value="2"/>
</dbReference>
<protein>
    <submittedName>
        <fullName evidence="8">NUDIX hydrolase</fullName>
    </submittedName>
</protein>
<keyword evidence="9" id="KW-1185">Reference proteome</keyword>
<dbReference type="GO" id="GO:0016818">
    <property type="term" value="F:hydrolase activity, acting on acid anhydrides, in phosphorus-containing anhydrides"/>
    <property type="evidence" value="ECO:0007669"/>
    <property type="project" value="InterPro"/>
</dbReference>
<keyword evidence="3" id="KW-0479">Metal-binding</keyword>
<evidence type="ECO:0000256" key="1">
    <source>
        <dbReference type="ARBA" id="ARBA00001936"/>
    </source>
</evidence>
<keyword evidence="4 8" id="KW-0378">Hydrolase</keyword>
<comment type="cofactor">
    <cofactor evidence="2">
        <name>Mg(2+)</name>
        <dbReference type="ChEBI" id="CHEBI:18420"/>
    </cofactor>
</comment>
<evidence type="ECO:0000259" key="7">
    <source>
        <dbReference type="PROSITE" id="PS51462"/>
    </source>
</evidence>
<dbReference type="CDD" id="cd18870">
    <property type="entry name" value="NUDIX_AcylCoAdiphos_Nudt19"/>
    <property type="match status" value="1"/>
</dbReference>
<evidence type="ECO:0000313" key="9">
    <source>
        <dbReference type="Proteomes" id="UP000662939"/>
    </source>
</evidence>
<keyword evidence="6" id="KW-0464">Manganese</keyword>
<evidence type="ECO:0000256" key="4">
    <source>
        <dbReference type="ARBA" id="ARBA00022801"/>
    </source>
</evidence>
<proteinExistence type="predicted"/>
<dbReference type="SUPFAM" id="SSF55811">
    <property type="entry name" value="Nudix"/>
    <property type="match status" value="1"/>
</dbReference>
<dbReference type="PANTHER" id="PTHR12318">
    <property type="entry name" value="TESTOSTERONE-REGULATED PROTEIN RP2"/>
    <property type="match status" value="1"/>
</dbReference>
<dbReference type="Proteomes" id="UP000662939">
    <property type="component" value="Chromosome"/>
</dbReference>
<dbReference type="KEGG" id="nav:JQS30_14905"/>
<comment type="cofactor">
    <cofactor evidence="1">
        <name>Mn(2+)</name>
        <dbReference type="ChEBI" id="CHEBI:29035"/>
    </cofactor>
</comment>
<feature type="domain" description="Nudix hydrolase" evidence="7">
    <location>
        <begin position="33"/>
        <end position="165"/>
    </location>
</feature>
<evidence type="ECO:0000313" key="8">
    <source>
        <dbReference type="EMBL" id="QSB05030.1"/>
    </source>
</evidence>
<evidence type="ECO:0000256" key="3">
    <source>
        <dbReference type="ARBA" id="ARBA00022723"/>
    </source>
</evidence>
<evidence type="ECO:0000256" key="6">
    <source>
        <dbReference type="ARBA" id="ARBA00023211"/>
    </source>
</evidence>
<keyword evidence="5" id="KW-0460">Magnesium</keyword>
<name>A0A895XRZ2_9ACTN</name>
<dbReference type="RefSeq" id="WP_213171031.1">
    <property type="nucleotide sequence ID" value="NZ_CP070496.1"/>
</dbReference>
<dbReference type="InterPro" id="IPR039121">
    <property type="entry name" value="NUDT19"/>
</dbReference>
<dbReference type="AlphaFoldDB" id="A0A895XRZ2"/>